<dbReference type="RefSeq" id="WP_008541985.1">
    <property type="nucleotide sequence ID" value="NZ_JH604946.1"/>
</dbReference>
<dbReference type="InterPro" id="IPR011234">
    <property type="entry name" value="Fumarylacetoacetase-like_C"/>
</dbReference>
<accession>H3KEJ0</accession>
<dbReference type="EMBL" id="AFBQ01000156">
    <property type="protein sequence ID" value="EHY31476.1"/>
    <property type="molecule type" value="Genomic_DNA"/>
</dbReference>
<dbReference type="Pfam" id="PF01557">
    <property type="entry name" value="FAA_hydrolase"/>
    <property type="match status" value="1"/>
</dbReference>
<name>H3KEJ0_9BURK</name>
<evidence type="ECO:0000256" key="1">
    <source>
        <dbReference type="ARBA" id="ARBA00022723"/>
    </source>
</evidence>
<reference evidence="3 4" key="1">
    <citation type="submission" date="2011-11" db="EMBL/GenBank/DDBJ databases">
        <authorList>
            <person name="Weinstock G."/>
            <person name="Sodergren E."/>
            <person name="Clifton S."/>
            <person name="Fulton L."/>
            <person name="Fulton B."/>
            <person name="Courtney L."/>
            <person name="Fronick C."/>
            <person name="Harrison M."/>
            <person name="Strong C."/>
            <person name="Farmer C."/>
            <person name="Delahaunty K."/>
            <person name="Markovic C."/>
            <person name="Hall O."/>
            <person name="Minx P."/>
            <person name="Tomlinson C."/>
            <person name="Mitreva M."/>
            <person name="Hou S."/>
            <person name="Chen J."/>
            <person name="Wollam A."/>
            <person name="Pepin K.H."/>
            <person name="Johnson M."/>
            <person name="Bhonagiri V."/>
            <person name="Zhang X."/>
            <person name="Suruliraj S."/>
            <person name="Warren W."/>
            <person name="Chinwalla A."/>
            <person name="Mardis E.R."/>
            <person name="Wilson R.K."/>
        </authorList>
    </citation>
    <scope>NUCLEOTIDE SEQUENCE [LARGE SCALE GENOMIC DNA]</scope>
    <source>
        <strain evidence="3 4">YIT 11816</strain>
    </source>
</reference>
<dbReference type="STRING" id="762967.HMPREF9440_01154"/>
<keyword evidence="1" id="KW-0479">Metal-binding</keyword>
<dbReference type="PANTHER" id="PTHR11820:SF90">
    <property type="entry name" value="FLUTATHIONE S-TRANSFERASE"/>
    <property type="match status" value="1"/>
</dbReference>
<keyword evidence="4" id="KW-1185">Reference proteome</keyword>
<dbReference type="PATRIC" id="fig|762967.3.peg.914"/>
<dbReference type="GO" id="GO:0018773">
    <property type="term" value="F:acetylpyruvate hydrolase activity"/>
    <property type="evidence" value="ECO:0007669"/>
    <property type="project" value="TreeGrafter"/>
</dbReference>
<dbReference type="HOGENOM" id="CLU_028458_5_1_4"/>
<sequence length="235" mass="25950">MPYLFAPPQQAVIPVQDERYEFFPVRRVYCAARNYSAHAAEVARPGEVVEAPFFFMKPSDAVVPVADGETVRIAAPEDPEARLEYEVELVACLSKGGRNLTEEEAEACIWGWCVGIDFTRRDRQREMSAKGRPWEVAKATDRSAPVSHLRPAYRTPMPAPADIYLYKNNEKVQSGRTDQMMVSPAGLIVELSRTWELQPGDIVFTGTPSGVGPVKKGDVLLAGVNGVGTLRVEIV</sequence>
<dbReference type="Gene3D" id="3.90.850.10">
    <property type="entry name" value="Fumarylacetoacetase-like, C-terminal domain"/>
    <property type="match status" value="1"/>
</dbReference>
<organism evidence="3 4">
    <name type="scientific">Sutterella parvirubra YIT 11816</name>
    <dbReference type="NCBI Taxonomy" id="762967"/>
    <lineage>
        <taxon>Bacteria</taxon>
        <taxon>Pseudomonadati</taxon>
        <taxon>Pseudomonadota</taxon>
        <taxon>Betaproteobacteria</taxon>
        <taxon>Burkholderiales</taxon>
        <taxon>Sutterellaceae</taxon>
        <taxon>Sutterella</taxon>
    </lineage>
</organism>
<dbReference type="GO" id="GO:0046872">
    <property type="term" value="F:metal ion binding"/>
    <property type="evidence" value="ECO:0007669"/>
    <property type="project" value="UniProtKB-KW"/>
</dbReference>
<dbReference type="Proteomes" id="UP000004956">
    <property type="component" value="Unassembled WGS sequence"/>
</dbReference>
<evidence type="ECO:0000313" key="4">
    <source>
        <dbReference type="Proteomes" id="UP000004956"/>
    </source>
</evidence>
<evidence type="ECO:0000259" key="2">
    <source>
        <dbReference type="Pfam" id="PF01557"/>
    </source>
</evidence>
<dbReference type="InterPro" id="IPR036663">
    <property type="entry name" value="Fumarylacetoacetase_C_sf"/>
</dbReference>
<dbReference type="OrthoDB" id="9805307at2"/>
<feature type="domain" description="Fumarylacetoacetase-like C-terminal" evidence="2">
    <location>
        <begin position="28"/>
        <end position="234"/>
    </location>
</feature>
<dbReference type="PANTHER" id="PTHR11820">
    <property type="entry name" value="ACYLPYRUVASE"/>
    <property type="match status" value="1"/>
</dbReference>
<dbReference type="SUPFAM" id="SSF56529">
    <property type="entry name" value="FAH"/>
    <property type="match status" value="1"/>
</dbReference>
<protein>
    <submittedName>
        <fullName evidence="3">FAH family protein</fullName>
    </submittedName>
</protein>
<gene>
    <name evidence="3" type="ORF">HMPREF9440_01154</name>
</gene>
<comment type="caution">
    <text evidence="3">The sequence shown here is derived from an EMBL/GenBank/DDBJ whole genome shotgun (WGS) entry which is preliminary data.</text>
</comment>
<proteinExistence type="predicted"/>
<dbReference type="AlphaFoldDB" id="H3KEJ0"/>
<evidence type="ECO:0000313" key="3">
    <source>
        <dbReference type="EMBL" id="EHY31476.1"/>
    </source>
</evidence>